<dbReference type="Pfam" id="PF01136">
    <property type="entry name" value="Peptidase_U32"/>
    <property type="match status" value="1"/>
</dbReference>
<evidence type="ECO:0000259" key="5">
    <source>
        <dbReference type="Pfam" id="PF16325"/>
    </source>
</evidence>
<dbReference type="InterPro" id="IPR001539">
    <property type="entry name" value="Peptidase_U32"/>
</dbReference>
<dbReference type="GO" id="GO:0006508">
    <property type="term" value="P:proteolysis"/>
    <property type="evidence" value="ECO:0007669"/>
    <property type="project" value="UniProtKB-KW"/>
</dbReference>
<evidence type="ECO:0000256" key="2">
    <source>
        <dbReference type="ARBA" id="ARBA00022801"/>
    </source>
</evidence>
<dbReference type="Gene3D" id="2.40.30.10">
    <property type="entry name" value="Translation factors"/>
    <property type="match status" value="1"/>
</dbReference>
<protein>
    <submittedName>
        <fullName evidence="6">Collagenase-like protease</fullName>
    </submittedName>
</protein>
<feature type="domain" description="Peptidase family U32 C-terminal" evidence="5">
    <location>
        <begin position="390"/>
        <end position="471"/>
    </location>
</feature>
<keyword evidence="2" id="KW-0378">Hydrolase</keyword>
<organism evidence="6 7">
    <name type="scientific">Paenibacillus contaminans</name>
    <dbReference type="NCBI Taxonomy" id="450362"/>
    <lineage>
        <taxon>Bacteria</taxon>
        <taxon>Bacillati</taxon>
        <taxon>Bacillota</taxon>
        <taxon>Bacilli</taxon>
        <taxon>Bacillales</taxon>
        <taxon>Paenibacillaceae</taxon>
        <taxon>Paenibacillus</taxon>
    </lineage>
</organism>
<dbReference type="Proteomes" id="UP000250369">
    <property type="component" value="Unassembled WGS sequence"/>
</dbReference>
<dbReference type="OrthoDB" id="9807498at2"/>
<dbReference type="PANTHER" id="PTHR30217">
    <property type="entry name" value="PEPTIDASE U32 FAMILY"/>
    <property type="match status" value="1"/>
</dbReference>
<feature type="compositionally biased region" description="Polar residues" evidence="4">
    <location>
        <begin position="34"/>
        <end position="45"/>
    </location>
</feature>
<dbReference type="InterPro" id="IPR051454">
    <property type="entry name" value="RNA/ubiquinone_mod_enzymes"/>
</dbReference>
<reference evidence="6 7" key="1">
    <citation type="journal article" date="2009" name="Int. J. Syst. Evol. Microbiol.">
        <title>Paenibacillus contaminans sp. nov., isolated from a contaminated laboratory plate.</title>
        <authorList>
            <person name="Chou J.H."/>
            <person name="Lee J.H."/>
            <person name="Lin M.C."/>
            <person name="Chang P.S."/>
            <person name="Arun A.B."/>
            <person name="Young C.C."/>
            <person name="Chen W.M."/>
        </authorList>
    </citation>
    <scope>NUCLEOTIDE SEQUENCE [LARGE SCALE GENOMIC DNA]</scope>
    <source>
        <strain evidence="6 7">CKOBP-6</strain>
    </source>
</reference>
<dbReference type="PANTHER" id="PTHR30217:SF6">
    <property type="entry name" value="TRNA HYDROXYLATION PROTEIN P"/>
    <property type="match status" value="1"/>
</dbReference>
<dbReference type="InterPro" id="IPR032525">
    <property type="entry name" value="Peptidase_U32_C"/>
</dbReference>
<feature type="region of interest" description="Disordered" evidence="4">
    <location>
        <begin position="1"/>
        <end position="46"/>
    </location>
</feature>
<dbReference type="GO" id="GO:0008233">
    <property type="term" value="F:peptidase activity"/>
    <property type="evidence" value="ECO:0007669"/>
    <property type="project" value="UniProtKB-KW"/>
</dbReference>
<sequence length="477" mass="53121">MEVASVTIQSNSAQADAQQETIGSAAEGKGTALRENQSLARSSGRQLKRPELLAPAGNLEKLKFAVHYGADAVYIGGQKYGLRSNADNFTQEEMREGVEFANRYGAKVFVATNIYAHNEDIEGLEDYLRGLQDAGVAAIIVADPVIIETCRRVAPKLEIHLSTQQSTMNWQAVQFWKEDGVDRVVLAREANMEEIHEIKRNVDIEIEVFVHGAMCSSYSGRCVLSNHFTDRDSNRGGCCQSCRWKYDMFESGQPSGDVFVSEEEAMQDAAVGHFKEGMKEIPLFAEGEDAFTMGSKDLCMIEYVPQMIESGVESFKVEGRMKSIHYVATVINAYRQAIDAYLADPDGYELKQEWLDEIGKAANRPLNTGFFFDEPGHEDHIFGPEEKAVNYDFAGLVTAYDEASGMATVQQRNFFKPGQEVEFFGPGGTGFKQVVGTIWDAEGNELTAARHPLQHVRFLVDQPVRYFDMMRKKTGKG</sequence>
<accession>A0A329MT92</accession>
<keyword evidence="7" id="KW-1185">Reference proteome</keyword>
<dbReference type="Pfam" id="PF16325">
    <property type="entry name" value="Peptidase_U32_C"/>
    <property type="match status" value="1"/>
</dbReference>
<comment type="caution">
    <text evidence="6">The sequence shown here is derived from an EMBL/GenBank/DDBJ whole genome shotgun (WGS) entry which is preliminary data.</text>
</comment>
<dbReference type="AlphaFoldDB" id="A0A329MT92"/>
<evidence type="ECO:0000256" key="3">
    <source>
        <dbReference type="ARBA" id="ARBA00038374"/>
    </source>
</evidence>
<comment type="similarity">
    <text evidence="3">Belongs to the peptidase U32 family.</text>
</comment>
<gene>
    <name evidence="6" type="ORF">DQG23_07630</name>
</gene>
<evidence type="ECO:0000313" key="7">
    <source>
        <dbReference type="Proteomes" id="UP000250369"/>
    </source>
</evidence>
<dbReference type="PROSITE" id="PS01276">
    <property type="entry name" value="PEPTIDASE_U32"/>
    <property type="match status" value="1"/>
</dbReference>
<evidence type="ECO:0000256" key="1">
    <source>
        <dbReference type="ARBA" id="ARBA00022670"/>
    </source>
</evidence>
<evidence type="ECO:0000313" key="6">
    <source>
        <dbReference type="EMBL" id="RAV21913.1"/>
    </source>
</evidence>
<name>A0A329MT92_9BACL</name>
<keyword evidence="1 6" id="KW-0645">Protease</keyword>
<feature type="compositionally biased region" description="Polar residues" evidence="4">
    <location>
        <begin position="1"/>
        <end position="22"/>
    </location>
</feature>
<dbReference type="SUPFAM" id="SSF51395">
    <property type="entry name" value="FMN-linked oxidoreductases"/>
    <property type="match status" value="1"/>
</dbReference>
<dbReference type="EMBL" id="QMFB01000003">
    <property type="protein sequence ID" value="RAV21913.1"/>
    <property type="molecule type" value="Genomic_DNA"/>
</dbReference>
<evidence type="ECO:0000256" key="4">
    <source>
        <dbReference type="SAM" id="MobiDB-lite"/>
    </source>
</evidence>
<proteinExistence type="inferred from homology"/>